<evidence type="ECO:0000259" key="6">
    <source>
        <dbReference type="Pfam" id="PF02465"/>
    </source>
</evidence>
<keyword evidence="4 5" id="KW-0975">Bacterial flagellum</keyword>
<proteinExistence type="inferred from homology"/>
<keyword evidence="5" id="KW-0964">Secreted</keyword>
<dbReference type="InterPro" id="IPR003481">
    <property type="entry name" value="FliD_N"/>
</dbReference>
<keyword evidence="8" id="KW-0966">Cell projection</keyword>
<dbReference type="Pfam" id="PF07195">
    <property type="entry name" value="FliD_C"/>
    <property type="match status" value="2"/>
</dbReference>
<keyword evidence="3" id="KW-0175">Coiled coil</keyword>
<keyword evidence="9" id="KW-1185">Reference proteome</keyword>
<keyword evidence="8" id="KW-0969">Cilium</keyword>
<evidence type="ECO:0000313" key="9">
    <source>
        <dbReference type="Proteomes" id="UP001172778"/>
    </source>
</evidence>
<name>A0ABT7E276_9NEIS</name>
<keyword evidence="8" id="KW-0282">Flagellum</keyword>
<gene>
    <name evidence="8" type="primary">fliD</name>
    <name evidence="8" type="ORF">PZA18_20435</name>
</gene>
<feature type="domain" description="Flagellar hook-associated protein 2 C-terminal" evidence="7">
    <location>
        <begin position="582"/>
        <end position="653"/>
    </location>
</feature>
<organism evidence="8 9">
    <name type="scientific">Parachitinimonas caeni</name>
    <dbReference type="NCBI Taxonomy" id="3031301"/>
    <lineage>
        <taxon>Bacteria</taxon>
        <taxon>Pseudomonadati</taxon>
        <taxon>Pseudomonadota</taxon>
        <taxon>Betaproteobacteria</taxon>
        <taxon>Neisseriales</taxon>
        <taxon>Chitinibacteraceae</taxon>
        <taxon>Parachitinimonas</taxon>
    </lineage>
</organism>
<evidence type="ECO:0000256" key="3">
    <source>
        <dbReference type="ARBA" id="ARBA00023054"/>
    </source>
</evidence>
<feature type="domain" description="Flagellar hook-associated protein 2 N-terminal" evidence="6">
    <location>
        <begin position="11"/>
        <end position="107"/>
    </location>
</feature>
<dbReference type="RefSeq" id="WP_284102730.1">
    <property type="nucleotide sequence ID" value="NZ_JARRAF010000037.1"/>
</dbReference>
<evidence type="ECO:0000256" key="1">
    <source>
        <dbReference type="ARBA" id="ARBA00009764"/>
    </source>
</evidence>
<dbReference type="InterPro" id="IPR040026">
    <property type="entry name" value="FliD"/>
</dbReference>
<evidence type="ECO:0000259" key="7">
    <source>
        <dbReference type="Pfam" id="PF07195"/>
    </source>
</evidence>
<comment type="caution">
    <text evidence="8">The sequence shown here is derived from an EMBL/GenBank/DDBJ whole genome shotgun (WGS) entry which is preliminary data.</text>
</comment>
<dbReference type="Pfam" id="PF02465">
    <property type="entry name" value="FliD_N"/>
    <property type="match status" value="1"/>
</dbReference>
<reference evidence="8" key="1">
    <citation type="submission" date="2023-03" db="EMBL/GenBank/DDBJ databases">
        <title>Chitinimonas shenzhenensis gen. nov., sp. nov., a novel member of family Burkholderiaceae isolated from activated sludge collected in Shen Zhen, China.</title>
        <authorList>
            <person name="Wang X."/>
        </authorList>
    </citation>
    <scope>NUCLEOTIDE SEQUENCE</scope>
    <source>
        <strain evidence="8">DQS-5</strain>
    </source>
</reference>
<evidence type="ECO:0000256" key="5">
    <source>
        <dbReference type="RuleBase" id="RU362066"/>
    </source>
</evidence>
<accession>A0ABT7E276</accession>
<comment type="function">
    <text evidence="5">Required for morphogenesis and for the elongation of the flagellar filament by facilitating polymerization of the flagellin monomers at the tip of growing filament. Forms a capping structure, which prevents flagellin subunits (transported through the central channel of the flagellum) from leaking out without polymerization at the distal end.</text>
</comment>
<protein>
    <recommendedName>
        <fullName evidence="5">Flagellar hook-associated protein 2</fullName>
        <shortName evidence="5">HAP2</shortName>
    </recommendedName>
    <alternativeName>
        <fullName evidence="5">Flagellar cap protein</fullName>
    </alternativeName>
</protein>
<dbReference type="Proteomes" id="UP001172778">
    <property type="component" value="Unassembled WGS sequence"/>
</dbReference>
<sequence>MASISSAGLGSGLDVNGLVSQLMAFERQPLTDLTKKEASYQAKLSAMGNVKAAVSTFQGSVRGLTDVSKFNRLGATVSDATIATSSATSLAQIGTTRLEVWQLAQAHKLKTAGVAAADTVVGTGTLTIQFGTYNSDDNTFAINPNKSSATVTIAPEKNTLAGVRDAINAANIGVNASIVNDGGTNGFRLVLASKDSGAANSLKITVSEDGGSPTNTDTSGLSMLAYDPTGTVDDGKNLVETVAAKDAKLSVDGVMIAKPSNTVTDAIQGVTLNLLKTTTAAVDVTISRDTSAVTTAVQAFVKGYNDLAKTLGDLSAFDPKSGKAAALQGESVIRSLQFQMRATLNGVLGQGSFTRLSQVGVSFQRDGTISVDTAKLAGALNTNADGVAGLFGAWGVSTESSVKFVSGSSATKPGSHAVNITTLAAQAKLVGGTVNSLTVDGSNDTFTINVDGTGSGTITLAQATYASPQELAAELQSKINGDSSLKAGGKSVVVSYNADTSTFELTSARYGSASKVSIVSGAAALDTTLGLTIGSSASGVDVAGTIGGVEATGSGQYLTGNGVAKDLKLQITGGSLGERDPVVYNVGLAAQLDKQLDDMLSAKGMIAARTEGLDQQIKGVGDKRTTLNRRLDTVEANYRKQFTALDTLVSSLQRTSSYLSQQLANLPKAG</sequence>
<evidence type="ECO:0000256" key="4">
    <source>
        <dbReference type="ARBA" id="ARBA00023143"/>
    </source>
</evidence>
<comment type="subcellular location">
    <subcellularLocation>
        <location evidence="5">Secreted</location>
    </subcellularLocation>
    <subcellularLocation>
        <location evidence="5">Bacterial flagellum</location>
    </subcellularLocation>
</comment>
<comment type="subunit">
    <text evidence="2 5">Homopentamer.</text>
</comment>
<evidence type="ECO:0000256" key="2">
    <source>
        <dbReference type="ARBA" id="ARBA00011255"/>
    </source>
</evidence>
<evidence type="ECO:0000313" key="8">
    <source>
        <dbReference type="EMBL" id="MDK2126411.1"/>
    </source>
</evidence>
<dbReference type="PANTHER" id="PTHR30288:SF0">
    <property type="entry name" value="FLAGELLAR HOOK-ASSOCIATED PROTEIN 2"/>
    <property type="match status" value="1"/>
</dbReference>
<dbReference type="EMBL" id="JARRAF010000037">
    <property type="protein sequence ID" value="MDK2126411.1"/>
    <property type="molecule type" value="Genomic_DNA"/>
</dbReference>
<dbReference type="PANTHER" id="PTHR30288">
    <property type="entry name" value="FLAGELLAR CAP/ASSEMBLY PROTEIN FLID"/>
    <property type="match status" value="1"/>
</dbReference>
<comment type="similarity">
    <text evidence="1 5">Belongs to the FliD family.</text>
</comment>
<feature type="domain" description="Flagellar hook-associated protein 2 C-terminal" evidence="7">
    <location>
        <begin position="244"/>
        <end position="394"/>
    </location>
</feature>
<dbReference type="InterPro" id="IPR010809">
    <property type="entry name" value="FliD_C"/>
</dbReference>